<comment type="caution">
    <text evidence="1">The sequence shown here is derived from an EMBL/GenBank/DDBJ whole genome shotgun (WGS) entry which is preliminary data.</text>
</comment>
<gene>
    <name evidence="1" type="ORF">REB14_01770</name>
</gene>
<dbReference type="RefSeq" id="WP_309521324.1">
    <property type="nucleotide sequence ID" value="NZ_JAVIXS010000001.1"/>
</dbReference>
<dbReference type="EMBL" id="JAVIXS010000001">
    <property type="protein sequence ID" value="MDR4950906.1"/>
    <property type="molecule type" value="Genomic_DNA"/>
</dbReference>
<evidence type="ECO:0000313" key="1">
    <source>
        <dbReference type="EMBL" id="MDR4950906.1"/>
    </source>
</evidence>
<name>A0ABU1DZE6_9FLAO</name>
<evidence type="ECO:0000313" key="2">
    <source>
        <dbReference type="Proteomes" id="UP001260959"/>
    </source>
</evidence>
<protein>
    <submittedName>
        <fullName evidence="1">Uncharacterized protein</fullName>
    </submittedName>
</protein>
<proteinExistence type="predicted"/>
<reference evidence="1 2" key="1">
    <citation type="submission" date="2023-08" db="EMBL/GenBank/DDBJ databases">
        <authorList>
            <person name="Maltman C."/>
        </authorList>
    </citation>
    <scope>NUCLEOTIDE SEQUENCE [LARGE SCALE GENOMIC DNA]</scope>
    <source>
        <strain evidence="1 2">ES2</strain>
    </source>
</reference>
<keyword evidence="2" id="KW-1185">Reference proteome</keyword>
<dbReference type="Proteomes" id="UP001260959">
    <property type="component" value="Unassembled WGS sequence"/>
</dbReference>
<sequence length="82" mass="9126">MHTPVIGIWDDISDKWVAHVNDLYTATTGSLQTYTLLNSIPMLASHTYSFRAYNTENVMVKYLSSGSTGSGPITQMSLKRLK</sequence>
<accession>A0ABU1DZE6</accession>
<organism evidence="1 2">
    <name type="scientific">Chryseobacterium metallicongregator</name>
    <dbReference type="NCBI Taxonomy" id="3073042"/>
    <lineage>
        <taxon>Bacteria</taxon>
        <taxon>Pseudomonadati</taxon>
        <taxon>Bacteroidota</taxon>
        <taxon>Flavobacteriia</taxon>
        <taxon>Flavobacteriales</taxon>
        <taxon>Weeksellaceae</taxon>
        <taxon>Chryseobacterium group</taxon>
        <taxon>Chryseobacterium</taxon>
    </lineage>
</organism>